<evidence type="ECO:0000256" key="2">
    <source>
        <dbReference type="ARBA" id="ARBA00022723"/>
    </source>
</evidence>
<evidence type="ECO:0000256" key="5">
    <source>
        <dbReference type="SAM" id="MobiDB-lite"/>
    </source>
</evidence>
<dbReference type="AlphaFoldDB" id="A0A1Y5SZS1"/>
<dbReference type="Pfam" id="PF00293">
    <property type="entry name" value="NUDIX"/>
    <property type="match status" value="1"/>
</dbReference>
<dbReference type="PANTHER" id="PTHR12629:SF0">
    <property type="entry name" value="DIPHOSPHOINOSITOL-POLYPHOSPHATE DIPHOSPHATASE"/>
    <property type="match status" value="1"/>
</dbReference>
<feature type="domain" description="Nudix hydrolase" evidence="6">
    <location>
        <begin position="24"/>
        <end position="156"/>
    </location>
</feature>
<dbReference type="PROSITE" id="PS51462">
    <property type="entry name" value="NUDIX"/>
    <property type="match status" value="1"/>
</dbReference>
<dbReference type="InterPro" id="IPR015797">
    <property type="entry name" value="NUDIX_hydrolase-like_dom_sf"/>
</dbReference>
<protein>
    <submittedName>
        <fullName evidence="7">NUDIX domain protein</fullName>
    </submittedName>
</protein>
<dbReference type="GO" id="GO:0016462">
    <property type="term" value="F:pyrophosphatase activity"/>
    <property type="evidence" value="ECO:0007669"/>
    <property type="project" value="InterPro"/>
</dbReference>
<accession>A0A1Y5SZS1</accession>
<dbReference type="Proteomes" id="UP000193862">
    <property type="component" value="Unassembled WGS sequence"/>
</dbReference>
<keyword evidence="2" id="KW-0479">Metal-binding</keyword>
<comment type="cofactor">
    <cofactor evidence="1">
        <name>Mg(2+)</name>
        <dbReference type="ChEBI" id="CHEBI:18420"/>
    </cofactor>
</comment>
<evidence type="ECO:0000313" key="8">
    <source>
        <dbReference type="Proteomes" id="UP000193862"/>
    </source>
</evidence>
<dbReference type="PANTHER" id="PTHR12629">
    <property type="entry name" value="DIPHOSPHOINOSITOL POLYPHOSPHATE PHOSPHOHYDROLASE"/>
    <property type="match status" value="1"/>
</dbReference>
<evidence type="ECO:0000256" key="1">
    <source>
        <dbReference type="ARBA" id="ARBA00001946"/>
    </source>
</evidence>
<name>A0A1Y5SZS1_9RHOB</name>
<dbReference type="InterPro" id="IPR047198">
    <property type="entry name" value="DDP-like_NUDIX"/>
</dbReference>
<keyword evidence="8" id="KW-1185">Reference proteome</keyword>
<gene>
    <name evidence="7" type="ORF">AQS8620_02167</name>
</gene>
<evidence type="ECO:0000256" key="4">
    <source>
        <dbReference type="ARBA" id="ARBA00022842"/>
    </source>
</evidence>
<dbReference type="GO" id="GO:0005737">
    <property type="term" value="C:cytoplasm"/>
    <property type="evidence" value="ECO:0007669"/>
    <property type="project" value="TreeGrafter"/>
</dbReference>
<dbReference type="Gene3D" id="3.90.79.10">
    <property type="entry name" value="Nucleoside Triphosphate Pyrophosphohydrolase"/>
    <property type="match status" value="1"/>
</dbReference>
<dbReference type="SUPFAM" id="SSF55811">
    <property type="entry name" value="Nudix"/>
    <property type="match status" value="1"/>
</dbReference>
<dbReference type="CDD" id="cd04666">
    <property type="entry name" value="NUDIX_DIPP2_like_Nudt4"/>
    <property type="match status" value="1"/>
</dbReference>
<keyword evidence="3" id="KW-0378">Hydrolase</keyword>
<keyword evidence="4" id="KW-0460">Magnesium</keyword>
<evidence type="ECO:0000259" key="6">
    <source>
        <dbReference type="PROSITE" id="PS51462"/>
    </source>
</evidence>
<dbReference type="EMBL" id="FWFS01000007">
    <property type="protein sequence ID" value="SLN50342.1"/>
    <property type="molecule type" value="Genomic_DNA"/>
</dbReference>
<evidence type="ECO:0000256" key="3">
    <source>
        <dbReference type="ARBA" id="ARBA00022801"/>
    </source>
</evidence>
<dbReference type="GO" id="GO:0046872">
    <property type="term" value="F:metal ion binding"/>
    <property type="evidence" value="ECO:0007669"/>
    <property type="project" value="UniProtKB-KW"/>
</dbReference>
<dbReference type="InterPro" id="IPR000086">
    <property type="entry name" value="NUDIX_hydrolase_dom"/>
</dbReference>
<sequence>MSLMPPPLQSPRRTTPRTAHTKRDVRTQFGALIWRIKDGKVQVMLVTSRGQKRWIIPKGWPMKDETPARAAAIEAWEEAGVAGKTAQICVGLYSYVKDIDDKHALPCMVAIFPLKAGRLATHFPEEGQRKRKWFSVKKAASKVAEPELAQIIARFDPARLGLK</sequence>
<organism evidence="7 8">
    <name type="scientific">Aquimixticola soesokkakensis</name>
    <dbReference type="NCBI Taxonomy" id="1519096"/>
    <lineage>
        <taxon>Bacteria</taxon>
        <taxon>Pseudomonadati</taxon>
        <taxon>Pseudomonadota</taxon>
        <taxon>Alphaproteobacteria</taxon>
        <taxon>Rhodobacterales</taxon>
        <taxon>Paracoccaceae</taxon>
        <taxon>Aquimixticola</taxon>
    </lineage>
</organism>
<proteinExistence type="predicted"/>
<evidence type="ECO:0000313" key="7">
    <source>
        <dbReference type="EMBL" id="SLN50342.1"/>
    </source>
</evidence>
<dbReference type="RefSeq" id="WP_085836876.1">
    <property type="nucleotide sequence ID" value="NZ_FWFS01000007.1"/>
</dbReference>
<feature type="region of interest" description="Disordered" evidence="5">
    <location>
        <begin position="1"/>
        <end position="22"/>
    </location>
</feature>
<reference evidence="7 8" key="1">
    <citation type="submission" date="2017-03" db="EMBL/GenBank/DDBJ databases">
        <authorList>
            <person name="Afonso C.L."/>
            <person name="Miller P.J."/>
            <person name="Scott M.A."/>
            <person name="Spackman E."/>
            <person name="Goraichik I."/>
            <person name="Dimitrov K.M."/>
            <person name="Suarez D.L."/>
            <person name="Swayne D.E."/>
        </authorList>
    </citation>
    <scope>NUCLEOTIDE SEQUENCE [LARGE SCALE GENOMIC DNA]</scope>
    <source>
        <strain evidence="7 8">CECT 8620</strain>
    </source>
</reference>